<comment type="caution">
    <text evidence="2">The sequence shown here is derived from an EMBL/GenBank/DDBJ whole genome shotgun (WGS) entry which is preliminary data.</text>
</comment>
<evidence type="ECO:0000259" key="1">
    <source>
        <dbReference type="PROSITE" id="PS51671"/>
    </source>
</evidence>
<protein>
    <recommendedName>
        <fullName evidence="1">ACT domain-containing protein</fullName>
    </recommendedName>
</protein>
<dbReference type="SUPFAM" id="SSF55021">
    <property type="entry name" value="ACT-like"/>
    <property type="match status" value="1"/>
</dbReference>
<dbReference type="Gene3D" id="3.30.70.260">
    <property type="match status" value="1"/>
</dbReference>
<dbReference type="PROSITE" id="PS51671">
    <property type="entry name" value="ACT"/>
    <property type="match status" value="1"/>
</dbReference>
<evidence type="ECO:0000313" key="2">
    <source>
        <dbReference type="EMBL" id="MBA8955955.1"/>
    </source>
</evidence>
<dbReference type="EMBL" id="JACJIA010000013">
    <property type="protein sequence ID" value="MBA8955955.1"/>
    <property type="molecule type" value="Genomic_DNA"/>
</dbReference>
<accession>A0A7W3LX61</accession>
<proteinExistence type="predicted"/>
<dbReference type="Proteomes" id="UP000572680">
    <property type="component" value="Unassembled WGS sequence"/>
</dbReference>
<keyword evidence="3" id="KW-1185">Reference proteome</keyword>
<dbReference type="AlphaFoldDB" id="A0A7W3LX61"/>
<reference evidence="2 3" key="1">
    <citation type="submission" date="2020-08" db="EMBL/GenBank/DDBJ databases">
        <title>Genomic Encyclopedia of Type Strains, Phase IV (KMG-IV): sequencing the most valuable type-strain genomes for metagenomic binning, comparative biology and taxonomic classification.</title>
        <authorList>
            <person name="Goeker M."/>
        </authorList>
    </citation>
    <scope>NUCLEOTIDE SEQUENCE [LARGE SCALE GENOMIC DNA]</scope>
    <source>
        <strain evidence="2 3">DSM 44197</strain>
    </source>
</reference>
<dbReference type="InterPro" id="IPR002912">
    <property type="entry name" value="ACT_dom"/>
</dbReference>
<name>A0A7W3LX61_ACTNM</name>
<gene>
    <name evidence="2" type="ORF">HNR61_007637</name>
</gene>
<dbReference type="InterPro" id="IPR045865">
    <property type="entry name" value="ACT-like_dom_sf"/>
</dbReference>
<evidence type="ECO:0000313" key="3">
    <source>
        <dbReference type="Proteomes" id="UP000572680"/>
    </source>
</evidence>
<sequence length="217" mass="22140">MRIRVRLPDRPGSLGSVARTLGAAGADVVQMNVLERDNGRALDDFTVSWPSGAGIDRLVDGLGAVPGVDIVGVWPTVEPQGAFPDAALIGQLASAPARGAVTLTDAVPALLSADWAALAETGPGGARIAHASLGGLPDTALPDLEPVRDRAFTAADGTQYALTPMSPGGTAPDLALLVARTGAPPFHRTEVFRLAQLVSAAQAVLRGTSITDLVRTS</sequence>
<organism evidence="2 3">
    <name type="scientific">Actinomadura namibiensis</name>
    <dbReference type="NCBI Taxonomy" id="182080"/>
    <lineage>
        <taxon>Bacteria</taxon>
        <taxon>Bacillati</taxon>
        <taxon>Actinomycetota</taxon>
        <taxon>Actinomycetes</taxon>
        <taxon>Streptosporangiales</taxon>
        <taxon>Thermomonosporaceae</taxon>
        <taxon>Actinomadura</taxon>
    </lineage>
</organism>
<feature type="domain" description="ACT" evidence="1">
    <location>
        <begin position="2"/>
        <end position="75"/>
    </location>
</feature>